<dbReference type="FunFam" id="3.40.50.970:FF:000007">
    <property type="entry name" value="Acetolactate synthase"/>
    <property type="match status" value="1"/>
</dbReference>
<dbReference type="InterPro" id="IPR029035">
    <property type="entry name" value="DHS-like_NAD/FAD-binding_dom"/>
</dbReference>
<gene>
    <name evidence="7" type="ORF">SAMN05216490_3599</name>
</gene>
<dbReference type="Pfam" id="PF02775">
    <property type="entry name" value="TPP_enzyme_C"/>
    <property type="match status" value="1"/>
</dbReference>
<dbReference type="SUPFAM" id="SSF52518">
    <property type="entry name" value="Thiamin diphosphate-binding fold (THDP-binding)"/>
    <property type="match status" value="2"/>
</dbReference>
<evidence type="ECO:0000256" key="3">
    <source>
        <dbReference type="RuleBase" id="RU362132"/>
    </source>
</evidence>
<dbReference type="AlphaFoldDB" id="A0A1H2AM17"/>
<dbReference type="InterPro" id="IPR045229">
    <property type="entry name" value="TPP_enz"/>
</dbReference>
<reference evidence="7 8" key="1">
    <citation type="submission" date="2016-10" db="EMBL/GenBank/DDBJ databases">
        <authorList>
            <person name="de Groot N.N."/>
        </authorList>
    </citation>
    <scope>NUCLEOTIDE SEQUENCE [LARGE SCALE GENOMIC DNA]</scope>
    <source>
        <strain evidence="7 8">MP1X4</strain>
    </source>
</reference>
<dbReference type="PANTHER" id="PTHR18968">
    <property type="entry name" value="THIAMINE PYROPHOSPHATE ENZYMES"/>
    <property type="match status" value="1"/>
</dbReference>
<sequence length="572" mass="63035">MKASDFIADFLEKKGIKSIFELSGGMITHLLDSLNQRTKIDIITMHHEQSAAFAADAYGRITGLPGIAMATSGPGATNLLTGIGSCYFDSSPAIFITGQVNRSEQKGDRGIRQLGFQETDIVAMATPITKACFLVNDPNSIPEIFEKAFQIATEGRPGPVLIDLPMDVQRAQIEPLADTDIETVSPELDKAKYDELILSMKLAKRPLVLAGRGIKAGNVQELFDRFIEQTKIPVITTLLGLDVIGSDDPLRVGFIGSYGNRWANVAFGECDLLIVLGSRLDIRQTGADTRFIENRKIYHVDCEVAEINNRVKGCTPFVMNLNVFFDQFNTVAEDNTFDDQTEWLKYTASLKSKWPDVKELEPVGINPNVFMHSLSAVSEKAYAYLADVGSHQMWAAQSIQINKGQLFLTSGGMGAMGFSLPAGIGASIATNKSPVVVIVGDGCMQLNIQELQTIVRNKLPVKIIVMNNRTLGMIRQFQDSYFESRYQSTYWGYNAPDFGKVAEAYGIKAKTISQPDDVNEGVEWLWNSENADQPVLLQVMVDPHTNTYPKIAFGKPITEMEPFAVPIEMEST</sequence>
<organism evidence="7 8">
    <name type="scientific">Mucilaginibacter mallensis</name>
    <dbReference type="NCBI Taxonomy" id="652787"/>
    <lineage>
        <taxon>Bacteria</taxon>
        <taxon>Pseudomonadati</taxon>
        <taxon>Bacteroidota</taxon>
        <taxon>Sphingobacteriia</taxon>
        <taxon>Sphingobacteriales</taxon>
        <taxon>Sphingobacteriaceae</taxon>
        <taxon>Mucilaginibacter</taxon>
    </lineage>
</organism>
<dbReference type="RefSeq" id="WP_091376011.1">
    <property type="nucleotide sequence ID" value="NZ_LT629740.1"/>
</dbReference>
<dbReference type="GO" id="GO:0000287">
    <property type="term" value="F:magnesium ion binding"/>
    <property type="evidence" value="ECO:0007669"/>
    <property type="project" value="InterPro"/>
</dbReference>
<keyword evidence="2 3" id="KW-0786">Thiamine pyrophosphate</keyword>
<evidence type="ECO:0000259" key="5">
    <source>
        <dbReference type="Pfam" id="PF02775"/>
    </source>
</evidence>
<dbReference type="OrthoDB" id="4494979at2"/>
<comment type="similarity">
    <text evidence="1 3">Belongs to the TPP enzyme family.</text>
</comment>
<dbReference type="GO" id="GO:0009099">
    <property type="term" value="P:L-valine biosynthetic process"/>
    <property type="evidence" value="ECO:0007669"/>
    <property type="project" value="TreeGrafter"/>
</dbReference>
<dbReference type="Gene3D" id="3.40.50.970">
    <property type="match status" value="2"/>
</dbReference>
<dbReference type="CDD" id="cd02015">
    <property type="entry name" value="TPP_AHAS"/>
    <property type="match status" value="1"/>
</dbReference>
<dbReference type="InterPro" id="IPR011766">
    <property type="entry name" value="TPP_enzyme_TPP-bd"/>
</dbReference>
<evidence type="ECO:0000313" key="7">
    <source>
        <dbReference type="EMBL" id="SDT46919.1"/>
    </source>
</evidence>
<dbReference type="PANTHER" id="PTHR18968:SF13">
    <property type="entry name" value="ACETOLACTATE SYNTHASE CATALYTIC SUBUNIT, MITOCHONDRIAL"/>
    <property type="match status" value="1"/>
</dbReference>
<dbReference type="GO" id="GO:0050660">
    <property type="term" value="F:flavin adenine dinucleotide binding"/>
    <property type="evidence" value="ECO:0007669"/>
    <property type="project" value="TreeGrafter"/>
</dbReference>
<feature type="domain" description="Thiamine pyrophosphate enzyme TPP-binding" evidence="5">
    <location>
        <begin position="387"/>
        <end position="539"/>
    </location>
</feature>
<dbReference type="Pfam" id="PF00205">
    <property type="entry name" value="TPP_enzyme_M"/>
    <property type="match status" value="1"/>
</dbReference>
<dbReference type="GO" id="GO:0009097">
    <property type="term" value="P:isoleucine biosynthetic process"/>
    <property type="evidence" value="ECO:0007669"/>
    <property type="project" value="TreeGrafter"/>
</dbReference>
<dbReference type="GO" id="GO:0030976">
    <property type="term" value="F:thiamine pyrophosphate binding"/>
    <property type="evidence" value="ECO:0007669"/>
    <property type="project" value="InterPro"/>
</dbReference>
<protein>
    <submittedName>
        <fullName evidence="7">Acetolactate synthase-1/2/3 large subunit</fullName>
    </submittedName>
</protein>
<dbReference type="InterPro" id="IPR039368">
    <property type="entry name" value="AHAS_TPP"/>
</dbReference>
<dbReference type="CDD" id="cd07035">
    <property type="entry name" value="TPP_PYR_POX_like"/>
    <property type="match status" value="1"/>
</dbReference>
<dbReference type="GO" id="GO:0003984">
    <property type="term" value="F:acetolactate synthase activity"/>
    <property type="evidence" value="ECO:0007669"/>
    <property type="project" value="TreeGrafter"/>
</dbReference>
<dbReference type="SUPFAM" id="SSF52467">
    <property type="entry name" value="DHS-like NAD/FAD-binding domain"/>
    <property type="match status" value="1"/>
</dbReference>
<proteinExistence type="inferred from homology"/>
<keyword evidence="8" id="KW-1185">Reference proteome</keyword>
<dbReference type="InterPro" id="IPR012000">
    <property type="entry name" value="Thiamin_PyroP_enz_cen_dom"/>
</dbReference>
<feature type="domain" description="Thiamine pyrophosphate enzyme central" evidence="4">
    <location>
        <begin position="200"/>
        <end position="324"/>
    </location>
</feature>
<dbReference type="GO" id="GO:0005948">
    <property type="term" value="C:acetolactate synthase complex"/>
    <property type="evidence" value="ECO:0007669"/>
    <property type="project" value="TreeGrafter"/>
</dbReference>
<evidence type="ECO:0000256" key="2">
    <source>
        <dbReference type="ARBA" id="ARBA00023052"/>
    </source>
</evidence>
<evidence type="ECO:0000256" key="1">
    <source>
        <dbReference type="ARBA" id="ARBA00007812"/>
    </source>
</evidence>
<evidence type="ECO:0000313" key="8">
    <source>
        <dbReference type="Proteomes" id="UP000199679"/>
    </source>
</evidence>
<dbReference type="STRING" id="652787.SAMN05216490_3599"/>
<accession>A0A1H2AM17</accession>
<dbReference type="Pfam" id="PF02776">
    <property type="entry name" value="TPP_enzyme_N"/>
    <property type="match status" value="1"/>
</dbReference>
<dbReference type="Gene3D" id="3.40.50.1220">
    <property type="entry name" value="TPP-binding domain"/>
    <property type="match status" value="1"/>
</dbReference>
<dbReference type="EMBL" id="LT629740">
    <property type="protein sequence ID" value="SDT46919.1"/>
    <property type="molecule type" value="Genomic_DNA"/>
</dbReference>
<feature type="domain" description="Thiamine pyrophosphate enzyme N-terminal TPP-binding" evidence="6">
    <location>
        <begin position="1"/>
        <end position="124"/>
    </location>
</feature>
<dbReference type="Proteomes" id="UP000199679">
    <property type="component" value="Chromosome I"/>
</dbReference>
<evidence type="ECO:0000259" key="4">
    <source>
        <dbReference type="Pfam" id="PF00205"/>
    </source>
</evidence>
<evidence type="ECO:0000259" key="6">
    <source>
        <dbReference type="Pfam" id="PF02776"/>
    </source>
</evidence>
<dbReference type="InterPro" id="IPR029061">
    <property type="entry name" value="THDP-binding"/>
</dbReference>
<name>A0A1H2AM17_MUCMA</name>
<dbReference type="InterPro" id="IPR012001">
    <property type="entry name" value="Thiamin_PyroP_enz_TPP-bd_dom"/>
</dbReference>